<feature type="compositionally biased region" description="Low complexity" evidence="19">
    <location>
        <begin position="553"/>
        <end position="564"/>
    </location>
</feature>
<dbReference type="GO" id="GO:0005634">
    <property type="term" value="C:nucleus"/>
    <property type="evidence" value="ECO:0007669"/>
    <property type="project" value="UniProtKB-SubCell"/>
</dbReference>
<feature type="region of interest" description="Disordered" evidence="19">
    <location>
        <begin position="553"/>
        <end position="636"/>
    </location>
</feature>
<feature type="compositionally biased region" description="Polar residues" evidence="19">
    <location>
        <begin position="313"/>
        <end position="336"/>
    </location>
</feature>
<evidence type="ECO:0000256" key="9">
    <source>
        <dbReference type="ARBA" id="ARBA00022806"/>
    </source>
</evidence>
<dbReference type="InterPro" id="IPR004589">
    <property type="entry name" value="DNA_helicase_ATP-dep_RecQ"/>
</dbReference>
<comment type="catalytic activity">
    <reaction evidence="16">
        <text>Couples ATP hydrolysis with the unwinding of duplex DNA by translocating in the 3'-5' direction.</text>
        <dbReference type="EC" id="5.6.2.4"/>
    </reaction>
</comment>
<gene>
    <name evidence="22" type="ORF">PV10_06521</name>
</gene>
<dbReference type="OrthoDB" id="10261556at2759"/>
<dbReference type="GO" id="GO:0016787">
    <property type="term" value="F:hydrolase activity"/>
    <property type="evidence" value="ECO:0007669"/>
    <property type="project" value="UniProtKB-KW"/>
</dbReference>
<dbReference type="SUPFAM" id="SSF47819">
    <property type="entry name" value="HRDC-like"/>
    <property type="match status" value="1"/>
</dbReference>
<evidence type="ECO:0000256" key="2">
    <source>
        <dbReference type="ARBA" id="ARBA00004123"/>
    </source>
</evidence>
<dbReference type="Pfam" id="PF16124">
    <property type="entry name" value="RecQ_Zn_bind"/>
    <property type="match status" value="1"/>
</dbReference>
<comment type="similarity">
    <text evidence="3">Belongs to the helicase family. RecQ subfamily.</text>
</comment>
<dbReference type="FunFam" id="3.40.50.300:FF:000340">
    <property type="entry name" value="Bloom syndrome, RecQ helicase"/>
    <property type="match status" value="1"/>
</dbReference>
<organism evidence="22 23">
    <name type="scientific">Exophiala mesophila</name>
    <name type="common">Black yeast-like fungus</name>
    <dbReference type="NCBI Taxonomy" id="212818"/>
    <lineage>
        <taxon>Eukaryota</taxon>
        <taxon>Fungi</taxon>
        <taxon>Dikarya</taxon>
        <taxon>Ascomycota</taxon>
        <taxon>Pezizomycotina</taxon>
        <taxon>Eurotiomycetes</taxon>
        <taxon>Chaetothyriomycetidae</taxon>
        <taxon>Chaetothyriales</taxon>
        <taxon>Herpotrichiellaceae</taxon>
        <taxon>Exophiala</taxon>
    </lineage>
</organism>
<dbReference type="InterPro" id="IPR001650">
    <property type="entry name" value="Helicase_C-like"/>
</dbReference>
<feature type="domain" description="Helicase C-terminal" evidence="21">
    <location>
        <begin position="952"/>
        <end position="1098"/>
    </location>
</feature>
<dbReference type="PANTHER" id="PTHR13710">
    <property type="entry name" value="DNA HELICASE RECQ FAMILY MEMBER"/>
    <property type="match status" value="1"/>
</dbReference>
<dbReference type="SUPFAM" id="SSF52540">
    <property type="entry name" value="P-loop containing nucleoside triphosphate hydrolases"/>
    <property type="match status" value="1"/>
</dbReference>
<comment type="subcellular location">
    <subcellularLocation>
        <location evidence="2">Nucleus</location>
    </subcellularLocation>
</comment>
<dbReference type="SMART" id="SM00956">
    <property type="entry name" value="RQC"/>
    <property type="match status" value="1"/>
</dbReference>
<keyword evidence="23" id="KW-1185">Reference proteome</keyword>
<evidence type="ECO:0000259" key="20">
    <source>
        <dbReference type="PROSITE" id="PS51192"/>
    </source>
</evidence>
<dbReference type="Gene3D" id="1.10.10.10">
    <property type="entry name" value="Winged helix-like DNA-binding domain superfamily/Winged helix DNA-binding domain"/>
    <property type="match status" value="1"/>
</dbReference>
<dbReference type="GO" id="GO:0046872">
    <property type="term" value="F:metal ion binding"/>
    <property type="evidence" value="ECO:0007669"/>
    <property type="project" value="UniProtKB-KW"/>
</dbReference>
<dbReference type="GO" id="GO:0006260">
    <property type="term" value="P:DNA replication"/>
    <property type="evidence" value="ECO:0007669"/>
    <property type="project" value="UniProtKB-KW"/>
</dbReference>
<protein>
    <recommendedName>
        <fullName evidence="18">RecQ-like DNA helicase BLM</fullName>
        <ecNumber evidence="17">5.6.2.4</ecNumber>
    </recommendedName>
</protein>
<evidence type="ECO:0000256" key="17">
    <source>
        <dbReference type="ARBA" id="ARBA00034808"/>
    </source>
</evidence>
<feature type="compositionally biased region" description="Basic residues" evidence="19">
    <location>
        <begin position="1262"/>
        <end position="1274"/>
    </location>
</feature>
<keyword evidence="13" id="KW-0234">DNA repair</keyword>
<dbReference type="STRING" id="212818.A0A0D1XUZ4"/>
<keyword evidence="9" id="KW-0347">Helicase</keyword>
<evidence type="ECO:0000256" key="13">
    <source>
        <dbReference type="ARBA" id="ARBA00023204"/>
    </source>
</evidence>
<dbReference type="SMART" id="SM00490">
    <property type="entry name" value="HELICc"/>
    <property type="match status" value="1"/>
</dbReference>
<evidence type="ECO:0000256" key="19">
    <source>
        <dbReference type="SAM" id="MobiDB-lite"/>
    </source>
</evidence>
<dbReference type="PROSITE" id="PS51192">
    <property type="entry name" value="HELICASE_ATP_BIND_1"/>
    <property type="match status" value="1"/>
</dbReference>
<dbReference type="GO" id="GO:0005694">
    <property type="term" value="C:chromosome"/>
    <property type="evidence" value="ECO:0007669"/>
    <property type="project" value="TreeGrafter"/>
</dbReference>
<dbReference type="GO" id="GO:0005737">
    <property type="term" value="C:cytoplasm"/>
    <property type="evidence" value="ECO:0007669"/>
    <property type="project" value="TreeGrafter"/>
</dbReference>
<evidence type="ECO:0000256" key="14">
    <source>
        <dbReference type="ARBA" id="ARBA00023235"/>
    </source>
</evidence>
<dbReference type="PANTHER" id="PTHR13710:SF153">
    <property type="entry name" value="RECQ-LIKE DNA HELICASE BLM"/>
    <property type="match status" value="1"/>
</dbReference>
<dbReference type="VEuPathDB" id="FungiDB:PV10_06521"/>
<comment type="cofactor">
    <cofactor evidence="1">
        <name>Zn(2+)</name>
        <dbReference type="ChEBI" id="CHEBI:29105"/>
    </cofactor>
</comment>
<feature type="compositionally biased region" description="Polar residues" evidence="19">
    <location>
        <begin position="577"/>
        <end position="597"/>
    </location>
</feature>
<evidence type="ECO:0000313" key="22">
    <source>
        <dbReference type="EMBL" id="KIV92046.1"/>
    </source>
</evidence>
<dbReference type="GO" id="GO:0005524">
    <property type="term" value="F:ATP binding"/>
    <property type="evidence" value="ECO:0007669"/>
    <property type="project" value="UniProtKB-KW"/>
</dbReference>
<feature type="region of interest" description="Disordered" evidence="19">
    <location>
        <begin position="153"/>
        <end position="220"/>
    </location>
</feature>
<feature type="compositionally biased region" description="Polar residues" evidence="19">
    <location>
        <begin position="61"/>
        <end position="71"/>
    </location>
</feature>
<dbReference type="PROSITE" id="PS51194">
    <property type="entry name" value="HELICASE_CTER"/>
    <property type="match status" value="1"/>
</dbReference>
<evidence type="ECO:0000256" key="10">
    <source>
        <dbReference type="ARBA" id="ARBA00022833"/>
    </source>
</evidence>
<evidence type="ECO:0000259" key="21">
    <source>
        <dbReference type="PROSITE" id="PS51194"/>
    </source>
</evidence>
<feature type="region of interest" description="Disordered" evidence="19">
    <location>
        <begin position="1459"/>
        <end position="1480"/>
    </location>
</feature>
<evidence type="ECO:0000313" key="23">
    <source>
        <dbReference type="Proteomes" id="UP000054302"/>
    </source>
</evidence>
<dbReference type="NCBIfam" id="TIGR00614">
    <property type="entry name" value="recQ_fam"/>
    <property type="match status" value="1"/>
</dbReference>
<dbReference type="InterPro" id="IPR011545">
    <property type="entry name" value="DEAD/DEAH_box_helicase_dom"/>
</dbReference>
<dbReference type="EMBL" id="KN847523">
    <property type="protein sequence ID" value="KIV92046.1"/>
    <property type="molecule type" value="Genomic_DNA"/>
</dbReference>
<dbReference type="CDD" id="cd17920">
    <property type="entry name" value="DEXHc_RecQ"/>
    <property type="match status" value="1"/>
</dbReference>
<keyword evidence="10" id="KW-0862">Zinc</keyword>
<evidence type="ECO:0000256" key="8">
    <source>
        <dbReference type="ARBA" id="ARBA00022801"/>
    </source>
</evidence>
<dbReference type="Pfam" id="PF00271">
    <property type="entry name" value="Helicase_C"/>
    <property type="match status" value="1"/>
</dbReference>
<feature type="region of interest" description="Disordered" evidence="19">
    <location>
        <begin position="53"/>
        <end position="120"/>
    </location>
</feature>
<evidence type="ECO:0000256" key="12">
    <source>
        <dbReference type="ARBA" id="ARBA00023125"/>
    </source>
</evidence>
<keyword evidence="8" id="KW-0378">Hydrolase</keyword>
<evidence type="ECO:0000256" key="11">
    <source>
        <dbReference type="ARBA" id="ARBA00022840"/>
    </source>
</evidence>
<dbReference type="GO" id="GO:0043138">
    <property type="term" value="F:3'-5' DNA helicase activity"/>
    <property type="evidence" value="ECO:0007669"/>
    <property type="project" value="UniProtKB-EC"/>
</dbReference>
<dbReference type="GO" id="GO:0000724">
    <property type="term" value="P:double-strand break repair via homologous recombination"/>
    <property type="evidence" value="ECO:0007669"/>
    <property type="project" value="TreeGrafter"/>
</dbReference>
<feature type="compositionally biased region" description="Polar residues" evidence="19">
    <location>
        <begin position="612"/>
        <end position="628"/>
    </location>
</feature>
<dbReference type="InterPro" id="IPR027417">
    <property type="entry name" value="P-loop_NTPase"/>
</dbReference>
<dbReference type="PROSITE" id="PS00690">
    <property type="entry name" value="DEAH_ATP_HELICASE"/>
    <property type="match status" value="1"/>
</dbReference>
<keyword evidence="15" id="KW-0539">Nucleus</keyword>
<reference evidence="22 23" key="1">
    <citation type="submission" date="2015-01" db="EMBL/GenBank/DDBJ databases">
        <title>The Genome Sequence of Exophiala mesophila CBS40295.</title>
        <authorList>
            <consortium name="The Broad Institute Genomics Platform"/>
            <person name="Cuomo C."/>
            <person name="de Hoog S."/>
            <person name="Gorbushina A."/>
            <person name="Stielow B."/>
            <person name="Teixiera M."/>
            <person name="Abouelleil A."/>
            <person name="Chapman S.B."/>
            <person name="Priest M."/>
            <person name="Young S.K."/>
            <person name="Wortman J."/>
            <person name="Nusbaum C."/>
            <person name="Birren B."/>
        </authorList>
    </citation>
    <scope>NUCLEOTIDE SEQUENCE [LARGE SCALE GENOMIC DNA]</scope>
    <source>
        <strain evidence="22 23">CBS 40295</strain>
    </source>
</reference>
<dbReference type="InterPro" id="IPR036388">
    <property type="entry name" value="WH-like_DNA-bd_sf"/>
</dbReference>
<proteinExistence type="inferred from homology"/>
<keyword evidence="4" id="KW-0235">DNA replication</keyword>
<dbReference type="Gene3D" id="3.40.50.300">
    <property type="entry name" value="P-loop containing nucleotide triphosphate hydrolases"/>
    <property type="match status" value="2"/>
</dbReference>
<dbReference type="GeneID" id="27324366"/>
<keyword evidence="5" id="KW-0479">Metal-binding</keyword>
<keyword evidence="6" id="KW-0547">Nucleotide-binding</keyword>
<evidence type="ECO:0000256" key="7">
    <source>
        <dbReference type="ARBA" id="ARBA00022763"/>
    </source>
</evidence>
<dbReference type="InterPro" id="IPR032284">
    <property type="entry name" value="RecQ_Zn-bd"/>
</dbReference>
<feature type="compositionally biased region" description="Acidic residues" evidence="19">
    <location>
        <begin position="1313"/>
        <end position="1323"/>
    </location>
</feature>
<feature type="domain" description="Helicase ATP-binding" evidence="20">
    <location>
        <begin position="744"/>
        <end position="925"/>
    </location>
</feature>
<name>A0A0D1XUZ4_EXOME</name>
<evidence type="ECO:0000256" key="6">
    <source>
        <dbReference type="ARBA" id="ARBA00022741"/>
    </source>
</evidence>
<keyword evidence="12" id="KW-0238">DNA-binding</keyword>
<dbReference type="FunFam" id="3.40.50.300:FF:000537">
    <property type="entry name" value="Bloom syndrome RecQ-like helicase"/>
    <property type="match status" value="1"/>
</dbReference>
<feature type="region of interest" description="Disordered" evidence="19">
    <location>
        <begin position="247"/>
        <end position="355"/>
    </location>
</feature>
<dbReference type="Proteomes" id="UP000054302">
    <property type="component" value="Unassembled WGS sequence"/>
</dbReference>
<dbReference type="InterPro" id="IPR002464">
    <property type="entry name" value="DNA/RNA_helicase_DEAH_CS"/>
</dbReference>
<dbReference type="InterPro" id="IPR014001">
    <property type="entry name" value="Helicase_ATP-bd"/>
</dbReference>
<evidence type="ECO:0000256" key="1">
    <source>
        <dbReference type="ARBA" id="ARBA00001947"/>
    </source>
</evidence>
<accession>A0A0D1XUZ4</accession>
<dbReference type="SMART" id="SM00487">
    <property type="entry name" value="DEXDc"/>
    <property type="match status" value="1"/>
</dbReference>
<keyword evidence="7" id="KW-0227">DNA damage</keyword>
<dbReference type="EC" id="5.6.2.4" evidence="17"/>
<evidence type="ECO:0000256" key="5">
    <source>
        <dbReference type="ARBA" id="ARBA00022723"/>
    </source>
</evidence>
<evidence type="ECO:0000256" key="18">
    <source>
        <dbReference type="ARBA" id="ARBA00073450"/>
    </source>
</evidence>
<feature type="compositionally biased region" description="Acidic residues" evidence="19">
    <location>
        <begin position="1459"/>
        <end position="1478"/>
    </location>
</feature>
<dbReference type="InterPro" id="IPR018982">
    <property type="entry name" value="RQC_domain"/>
</dbReference>
<dbReference type="InterPro" id="IPR010997">
    <property type="entry name" value="HRDC-like_sf"/>
</dbReference>
<dbReference type="Pfam" id="PF00270">
    <property type="entry name" value="DEAD"/>
    <property type="match status" value="1"/>
</dbReference>
<dbReference type="InterPro" id="IPR036390">
    <property type="entry name" value="WH_DNA-bd_sf"/>
</dbReference>
<evidence type="ECO:0000256" key="3">
    <source>
        <dbReference type="ARBA" id="ARBA00005446"/>
    </source>
</evidence>
<evidence type="ECO:0000256" key="16">
    <source>
        <dbReference type="ARBA" id="ARBA00034617"/>
    </source>
</evidence>
<dbReference type="GO" id="GO:0003677">
    <property type="term" value="F:DNA binding"/>
    <property type="evidence" value="ECO:0007669"/>
    <property type="project" value="UniProtKB-KW"/>
</dbReference>
<evidence type="ECO:0000256" key="4">
    <source>
        <dbReference type="ARBA" id="ARBA00022705"/>
    </source>
</evidence>
<dbReference type="CDD" id="cd18794">
    <property type="entry name" value="SF2_C_RecQ"/>
    <property type="match status" value="1"/>
</dbReference>
<keyword evidence="14" id="KW-0413">Isomerase</keyword>
<feature type="region of interest" description="Disordered" evidence="19">
    <location>
        <begin position="1254"/>
        <end position="1341"/>
    </location>
</feature>
<dbReference type="Pfam" id="PF09382">
    <property type="entry name" value="RQC"/>
    <property type="match status" value="1"/>
</dbReference>
<keyword evidence="11" id="KW-0067">ATP-binding</keyword>
<evidence type="ECO:0000256" key="15">
    <source>
        <dbReference type="ARBA" id="ARBA00023242"/>
    </source>
</evidence>
<sequence length="1608" mass="179128">MTKHNLQHSLAWLLRTRHSFDHLDHVTSIVSGLTPEDATSSPDEEMARLQLAPQIQPRPKLTTTTPRNNVLPTPDPSRASDDRGSILLSTKARKVETPSQSRTLPRPRRTPQISDAKWDGSESILDIDEIDLTGDDVTTSSLGEFGDPVQLWEEDAAKRSGPIHSKKSKKRKSDEYHADLSSPMSAPSKAKRRQHSASVNCTTPPALHNLDSRPPTDALPETVFEECSDNAMNSDLEALHEAEVLFEPPKRQGSQGFDDVRRQVTSQPRSPNKMVGPDNHGRFNVTTKSPVRLERWPSISETPLKTRNERSPSHTSTRLYTKLEASSPSKLCSQPQKDSRPGNLDRVAASPLKRTSGLTGVSDSLTTEQKHIVNRFIADGLDQCQGLLERLEKSKKDIQKRIGDEVCAHGAYSDHLPQMLVSIEQKLVSVRQLVDEHTAMSHLLQQRKQLTKKREDLEESGYILNPMEEGNVLMALCMDINRSMVEMKARELSIFKLLEKAGVSTNSSLTEKFQVSPSKVSSAKQILVESTQRPGLHAGRAIREDNHVSAEYVSTQSVVQTPSSKHFEGSERRKQTRSTQPSRQIAMSPNQSTTSRTKTIKKLAAGVGASPSRKNTSSHQDTALSKSYSRMMGSPPSDNFFDDVEDDDFDFELDDEEELLKLTEAMEHGTASVLTDVQPGRSGRAALSEVSDNIRRLSPVKRPSNHASSSNSSLMQFPWSKDVGSALKKKFHLHGFRQNQLEAINATLGGKDAFVLMPTGGGKSLCYQLPSVVESGKTHGVTVVVSPLLSLMQDQVDHLQKLHIQAFLINGETSAQHRKHVLQAFQHSEPQRFIQLLYVTPEMLNKSVAIVDGFLNLYQRGLLARIVIDEAHCVSQWGHDFRPDYKALGEIRKQFKNVPVMALTATATENVKMDVIQNLGMDNAEVFKQSFNRPNLSYEVRPKGTQAQVLEEIAQLIDQSYSGQAGIIYCLSKKNCETFASALRDQFHINARHYHAGMASAERIDTQKRWQSGEFKVIVATIAFGMGIDKPDVRFVVHQTIPKSLEGYYQETGRAGRDGARSGCHLFYSYRDTITLKKMIEDGEDGNYEQKERQKRLLRNVIQFCENRSDCRRVQVLEYFNEHFQRQGCGKTCDNCNSTDRFETCDFRDHAKNIIQLVRQVQQEDVTLLHCVDVYRGGKSKKITDLRHDRLSQYGLGDALGRGDVERLFYRLMSEDALGSKHVMNNGGFPTQYVTVGPKALRFEQSRDPWELDILVSPRGKDKAKKPTKAKGRKNAAALKSAQDDYPASTNVSSPVQPRALGKQPLRRQVPDSSDEDEGEDSDGFAPVREYGAPRPAKRSRIGPAITNDEQIMDLDEIHQYILEDFVEKARLELGKILIAKNLKQKPVSDRVLRDIAIHFPRTEAGLKKMTGMNAEMYKICGPALLRLVKSAYNEYKAMVEVEADDDPNHRTVVEISDDEVDESDYFSDSDGASEDATESSHYFGVGDDDVSQFNAMSPSPPSATAQLLTLSQCLKGPISLLRRTRNLRARQATALEVGQAAIEAPEDPNADMDLVGLGPKPGAKAPMEVVNGEKHPPADRQAQAMEGWEGLPLTKGTNPVEVVVALG</sequence>
<dbReference type="RefSeq" id="XP_016223620.1">
    <property type="nucleotide sequence ID" value="XM_016371327.1"/>
</dbReference>
<dbReference type="SUPFAM" id="SSF46785">
    <property type="entry name" value="Winged helix' DNA-binding domain"/>
    <property type="match status" value="1"/>
</dbReference>
<dbReference type="GO" id="GO:0009378">
    <property type="term" value="F:four-way junction helicase activity"/>
    <property type="evidence" value="ECO:0007669"/>
    <property type="project" value="TreeGrafter"/>
</dbReference>